<protein>
    <submittedName>
        <fullName evidence="2">Uncharacterized protein</fullName>
    </submittedName>
</protein>
<gene>
    <name evidence="2" type="ORF">EAI_01738</name>
</gene>
<feature type="compositionally biased region" description="Low complexity" evidence="1">
    <location>
        <begin position="1"/>
        <end position="11"/>
    </location>
</feature>
<feature type="compositionally biased region" description="Low complexity" evidence="1">
    <location>
        <begin position="133"/>
        <end position="159"/>
    </location>
</feature>
<dbReference type="PhylomeDB" id="E2B489"/>
<sequence>MTTRTATATATLKSGDKKHFPASSPTSQTSRNTDAIRSASSPQLTTTKAPRSKVYRKASLKTPFACELNGSGDGSDISEKNSVIRYTNAAAEKKQKRRSGGGGGGGGPSEKESDAKSDKWNPEDIHITCNPLSTPYPYSTPATTTTTTATTTTTTTTTTVESDEEPKSRSCGSFLPILALIPQSVISFQYLSPKMKFSWWRNKIS</sequence>
<organism evidence="3">
    <name type="scientific">Harpegnathos saltator</name>
    <name type="common">Jerdon's jumping ant</name>
    <dbReference type="NCBI Taxonomy" id="610380"/>
    <lineage>
        <taxon>Eukaryota</taxon>
        <taxon>Metazoa</taxon>
        <taxon>Ecdysozoa</taxon>
        <taxon>Arthropoda</taxon>
        <taxon>Hexapoda</taxon>
        <taxon>Insecta</taxon>
        <taxon>Pterygota</taxon>
        <taxon>Neoptera</taxon>
        <taxon>Endopterygota</taxon>
        <taxon>Hymenoptera</taxon>
        <taxon>Apocrita</taxon>
        <taxon>Aculeata</taxon>
        <taxon>Formicoidea</taxon>
        <taxon>Formicidae</taxon>
        <taxon>Ponerinae</taxon>
        <taxon>Ponerini</taxon>
        <taxon>Harpegnathos</taxon>
    </lineage>
</organism>
<name>E2B489_HARSA</name>
<feature type="compositionally biased region" description="Basic and acidic residues" evidence="1">
    <location>
        <begin position="109"/>
        <end position="126"/>
    </location>
</feature>
<keyword evidence="3" id="KW-1185">Reference proteome</keyword>
<dbReference type="KEGG" id="hst:105184284"/>
<reference evidence="2 3" key="1">
    <citation type="journal article" date="2010" name="Science">
        <title>Genomic comparison of the ants Camponotus floridanus and Harpegnathos saltator.</title>
        <authorList>
            <person name="Bonasio R."/>
            <person name="Zhang G."/>
            <person name="Ye C."/>
            <person name="Mutti N.S."/>
            <person name="Fang X."/>
            <person name="Qin N."/>
            <person name="Donahue G."/>
            <person name="Yang P."/>
            <person name="Li Q."/>
            <person name="Li C."/>
            <person name="Zhang P."/>
            <person name="Huang Z."/>
            <person name="Berger S.L."/>
            <person name="Reinberg D."/>
            <person name="Wang J."/>
            <person name="Liebig J."/>
        </authorList>
    </citation>
    <scope>NUCLEOTIDE SEQUENCE [LARGE SCALE GENOMIC DNA]</scope>
    <source>
        <strain evidence="2 3">R22 G/1</strain>
    </source>
</reference>
<dbReference type="InParanoid" id="E2B489"/>
<accession>E2B489</accession>
<evidence type="ECO:0000256" key="1">
    <source>
        <dbReference type="SAM" id="MobiDB-lite"/>
    </source>
</evidence>
<evidence type="ECO:0000313" key="3">
    <source>
        <dbReference type="Proteomes" id="UP000008237"/>
    </source>
</evidence>
<feature type="compositionally biased region" description="Polar residues" evidence="1">
    <location>
        <begin position="23"/>
        <end position="49"/>
    </location>
</feature>
<dbReference type="OrthoDB" id="7689023at2759"/>
<dbReference type="AlphaFoldDB" id="E2B489"/>
<proteinExistence type="predicted"/>
<feature type="region of interest" description="Disordered" evidence="1">
    <location>
        <begin position="1"/>
        <end position="168"/>
    </location>
</feature>
<dbReference type="Proteomes" id="UP000008237">
    <property type="component" value="Unassembled WGS sequence"/>
</dbReference>
<feature type="compositionally biased region" description="Basic residues" evidence="1">
    <location>
        <begin position="50"/>
        <end position="59"/>
    </location>
</feature>
<dbReference type="OMA" id="GEVHITC"/>
<evidence type="ECO:0000313" key="2">
    <source>
        <dbReference type="EMBL" id="EFN89506.1"/>
    </source>
</evidence>
<dbReference type="EMBL" id="GL445515">
    <property type="protein sequence ID" value="EFN89506.1"/>
    <property type="molecule type" value="Genomic_DNA"/>
</dbReference>